<dbReference type="InterPro" id="IPR011652">
    <property type="entry name" value="MORN_2"/>
</dbReference>
<evidence type="ECO:0000256" key="2">
    <source>
        <dbReference type="ARBA" id="ARBA00006555"/>
    </source>
</evidence>
<dbReference type="RefSeq" id="WP_035449605.1">
    <property type="nucleotide sequence ID" value="NZ_JNHN01000175.1"/>
</dbReference>
<reference evidence="12 13" key="1">
    <citation type="submission" date="2014-04" db="EMBL/GenBank/DDBJ databases">
        <authorList>
            <person name="Sears C."/>
            <person name="Carroll K."/>
            <person name="Sack B.R."/>
            <person name="Qadri F."/>
            <person name="Myers L.L."/>
            <person name="Chung G.-T."/>
            <person name="Escheverria P."/>
            <person name="Fraser C.M."/>
            <person name="Sadzewicz L."/>
            <person name="Shefchek K.A."/>
            <person name="Tallon L."/>
            <person name="Das S.P."/>
            <person name="Daugherty S."/>
            <person name="Mongodin E.F."/>
        </authorList>
    </citation>
    <scope>NUCLEOTIDE SEQUENCE [LARGE SCALE GENOMIC DNA]</scope>
    <source>
        <strain evidence="12 13">3978 T3 ii</strain>
    </source>
</reference>
<evidence type="ECO:0000256" key="8">
    <source>
        <dbReference type="ARBA" id="ARBA00022989"/>
    </source>
</evidence>
<comment type="subcellular location">
    <subcellularLocation>
        <location evidence="1">Cell inner membrane</location>
        <topology evidence="1">Single-pass membrane protein</topology>
        <orientation evidence="1">Periplasmic side</orientation>
    </subcellularLocation>
</comment>
<dbReference type="InterPro" id="IPR006260">
    <property type="entry name" value="TonB/TolA_C"/>
</dbReference>
<dbReference type="PATRIC" id="fig|1339349.3.peg.2968"/>
<dbReference type="EMBL" id="JNHN01000175">
    <property type="protein sequence ID" value="KDS49712.1"/>
    <property type="molecule type" value="Genomic_DNA"/>
</dbReference>
<dbReference type="SUPFAM" id="SSF82185">
    <property type="entry name" value="Histone H3 K4-specific methyltransferase SET7/9 N-terminal domain"/>
    <property type="match status" value="1"/>
</dbReference>
<evidence type="ECO:0000256" key="10">
    <source>
        <dbReference type="SAM" id="SignalP"/>
    </source>
</evidence>
<proteinExistence type="inferred from homology"/>
<evidence type="ECO:0000256" key="7">
    <source>
        <dbReference type="ARBA" id="ARBA00022927"/>
    </source>
</evidence>
<feature type="domain" description="TonB C-terminal" evidence="11">
    <location>
        <begin position="179"/>
        <end position="273"/>
    </location>
</feature>
<evidence type="ECO:0000256" key="6">
    <source>
        <dbReference type="ARBA" id="ARBA00022692"/>
    </source>
</evidence>
<dbReference type="NCBIfam" id="TIGR01352">
    <property type="entry name" value="tonB_Cterm"/>
    <property type="match status" value="1"/>
</dbReference>
<dbReference type="InterPro" id="IPR051045">
    <property type="entry name" value="TonB-dependent_transducer"/>
</dbReference>
<evidence type="ECO:0000313" key="12">
    <source>
        <dbReference type="EMBL" id="KDS49712.1"/>
    </source>
</evidence>
<evidence type="ECO:0000256" key="5">
    <source>
        <dbReference type="ARBA" id="ARBA00022519"/>
    </source>
</evidence>
<dbReference type="Pfam" id="PF03544">
    <property type="entry name" value="TonB_C"/>
    <property type="match status" value="1"/>
</dbReference>
<dbReference type="Pfam" id="PF07661">
    <property type="entry name" value="MORN_2"/>
    <property type="match status" value="1"/>
</dbReference>
<evidence type="ECO:0000313" key="13">
    <source>
        <dbReference type="Proteomes" id="UP000028013"/>
    </source>
</evidence>
<keyword evidence="9" id="KW-0472">Membrane</keyword>
<evidence type="ECO:0000256" key="9">
    <source>
        <dbReference type="ARBA" id="ARBA00023136"/>
    </source>
</evidence>
<comment type="similarity">
    <text evidence="2">Belongs to the TonB family.</text>
</comment>
<dbReference type="GO" id="GO:0098797">
    <property type="term" value="C:plasma membrane protein complex"/>
    <property type="evidence" value="ECO:0007669"/>
    <property type="project" value="TreeGrafter"/>
</dbReference>
<accession>A0A078RXW3</accession>
<evidence type="ECO:0000259" key="11">
    <source>
        <dbReference type="PROSITE" id="PS52015"/>
    </source>
</evidence>
<keyword evidence="4" id="KW-1003">Cell membrane</keyword>
<dbReference type="Proteomes" id="UP000028013">
    <property type="component" value="Unassembled WGS sequence"/>
</dbReference>
<feature type="chain" id="PRO_5001744562" evidence="10">
    <location>
        <begin position="20"/>
        <end position="273"/>
    </location>
</feature>
<dbReference type="InterPro" id="IPR037682">
    <property type="entry name" value="TonB_C"/>
</dbReference>
<evidence type="ECO:0000256" key="1">
    <source>
        <dbReference type="ARBA" id="ARBA00004383"/>
    </source>
</evidence>
<feature type="signal peptide" evidence="10">
    <location>
        <begin position="1"/>
        <end position="19"/>
    </location>
</feature>
<keyword evidence="7" id="KW-0653">Protein transport</keyword>
<dbReference type="PANTHER" id="PTHR33446:SF2">
    <property type="entry name" value="PROTEIN TONB"/>
    <property type="match status" value="1"/>
</dbReference>
<dbReference type="PANTHER" id="PTHR33446">
    <property type="entry name" value="PROTEIN TONB-RELATED"/>
    <property type="match status" value="1"/>
</dbReference>
<sequence>MKGLILVFVLLSGISSAIAQEKLWLDKNYQWTDDSIQAVRYALVSKINKKCIKVEEYALEGQKKDVWHFSEYKSNPRKRIREGLHTSFYANGKDSLTEVYRDNRLEGQTMVYYPDGAIHLARSYSDGKLDGTLLQYYPDGKLRREEHYSENQCTGGKMFDEHGTEMEHQPYFVFPSFPGGIENLMKLVANVTKYPEDAWKQKAEGRVILRFVVDEEGKMTHPQILQSVRYDIDKEAIRAFEAIADVYRWSPGYQDGEAKRVKFTIPLYFRIPK</sequence>
<organism evidence="12 13">
    <name type="scientific">Bacteroides uniformis str. 3978 T3 ii</name>
    <dbReference type="NCBI Taxonomy" id="1339349"/>
    <lineage>
        <taxon>Bacteria</taxon>
        <taxon>Pseudomonadati</taxon>
        <taxon>Bacteroidota</taxon>
        <taxon>Bacteroidia</taxon>
        <taxon>Bacteroidales</taxon>
        <taxon>Bacteroidaceae</taxon>
        <taxon>Bacteroides</taxon>
    </lineage>
</organism>
<keyword evidence="6" id="KW-0812">Transmembrane</keyword>
<dbReference type="Gene3D" id="2.20.110.10">
    <property type="entry name" value="Histone H3 K4-specific methyltransferase SET7/9 N-terminal domain"/>
    <property type="match status" value="2"/>
</dbReference>
<evidence type="ECO:0000256" key="3">
    <source>
        <dbReference type="ARBA" id="ARBA00022448"/>
    </source>
</evidence>
<comment type="caution">
    <text evidence="12">The sequence shown here is derived from an EMBL/GenBank/DDBJ whole genome shotgun (WGS) entry which is preliminary data.</text>
</comment>
<keyword evidence="5" id="KW-0997">Cell inner membrane</keyword>
<evidence type="ECO:0000256" key="4">
    <source>
        <dbReference type="ARBA" id="ARBA00022475"/>
    </source>
</evidence>
<dbReference type="PROSITE" id="PS52015">
    <property type="entry name" value="TONB_CTD"/>
    <property type="match status" value="1"/>
</dbReference>
<protein>
    <submittedName>
        <fullName evidence="12">TonB family C-terminal domain protein</fullName>
    </submittedName>
</protein>
<keyword evidence="8" id="KW-1133">Transmembrane helix</keyword>
<dbReference type="Gene3D" id="3.30.1150.10">
    <property type="match status" value="1"/>
</dbReference>
<dbReference type="SUPFAM" id="SSF74653">
    <property type="entry name" value="TolA/TonB C-terminal domain"/>
    <property type="match status" value="1"/>
</dbReference>
<dbReference type="GO" id="GO:0015031">
    <property type="term" value="P:protein transport"/>
    <property type="evidence" value="ECO:0007669"/>
    <property type="project" value="UniProtKB-KW"/>
</dbReference>
<name>A0A078RXW3_BACUN</name>
<keyword evidence="10" id="KW-0732">Signal</keyword>
<dbReference type="GO" id="GO:0055085">
    <property type="term" value="P:transmembrane transport"/>
    <property type="evidence" value="ECO:0007669"/>
    <property type="project" value="InterPro"/>
</dbReference>
<dbReference type="AlphaFoldDB" id="A0A078RXW3"/>
<keyword evidence="3" id="KW-0813">Transport</keyword>
<dbReference type="GO" id="GO:0031992">
    <property type="term" value="F:energy transducer activity"/>
    <property type="evidence" value="ECO:0007669"/>
    <property type="project" value="TreeGrafter"/>
</dbReference>
<gene>
    <name evidence="12" type="ORF">M094_1816</name>
</gene>